<accession>A0A2H5XAA3</accession>
<dbReference type="FunFam" id="3.40.50.1100:FF:000130">
    <property type="entry name" value="Cysteine synthase"/>
    <property type="match status" value="1"/>
</dbReference>
<dbReference type="Proteomes" id="UP000236173">
    <property type="component" value="Unassembled WGS sequence"/>
</dbReference>
<dbReference type="Gene3D" id="3.40.50.1100">
    <property type="match status" value="2"/>
</dbReference>
<gene>
    <name evidence="14" type="primary">cysK1</name>
    <name evidence="14" type="ORF">HRbin17_00617</name>
</gene>
<feature type="binding site" evidence="10">
    <location>
        <position position="286"/>
    </location>
    <ligand>
        <name>pyridoxal 5'-phosphate</name>
        <dbReference type="ChEBI" id="CHEBI:597326"/>
    </ligand>
</feature>
<dbReference type="InterPro" id="IPR001926">
    <property type="entry name" value="TrpB-like_PALP"/>
</dbReference>
<evidence type="ECO:0000313" key="14">
    <source>
        <dbReference type="EMBL" id="GBC98120.1"/>
    </source>
</evidence>
<dbReference type="GO" id="GO:0004124">
    <property type="term" value="F:cysteine synthase activity"/>
    <property type="evidence" value="ECO:0007669"/>
    <property type="project" value="UniProtKB-UniRule"/>
</dbReference>
<sequence>MRTTAKAAQKRLPKRVKPAYKVADTICELIGDTPLVRLNRVVAASAATVYAKLEMFNPCASVKDRIALSMIEAAEQAGLIEPGKSVIVEPTSGNTGIGLAMVCAAKGYRCIIVMPETMSLERRYILESFGAEIVLTPGIEGMLGSIRKAEEIVRTTPDAFMPQQFLNPANPEIHRRTTAEEIWRQTGGEVDIVVATVGTGGTITGVGEVLKQRKPSVRVIAVEPAGSPVLSGGQPGPHRIQGIGAGFVPEVLNRAVIDEVRTVTDEDAYTMMKRLAREEGLFVGISSGAAAFVAAQVAQEIDPDQLIVTIFPDTGERYFTLEPFFQA</sequence>
<dbReference type="NCBIfam" id="TIGR01139">
    <property type="entry name" value="cysK"/>
    <property type="match status" value="1"/>
</dbReference>
<dbReference type="InterPro" id="IPR050214">
    <property type="entry name" value="Cys_Synth/Cystath_Beta-Synth"/>
</dbReference>
<evidence type="ECO:0000256" key="6">
    <source>
        <dbReference type="ARBA" id="ARBA00022679"/>
    </source>
</evidence>
<evidence type="ECO:0000256" key="3">
    <source>
        <dbReference type="ARBA" id="ARBA00007103"/>
    </source>
</evidence>
<name>A0A2H5XAA3_9BACT</name>
<evidence type="ECO:0000256" key="10">
    <source>
        <dbReference type="PIRSR" id="PIRSR605856-50"/>
    </source>
</evidence>
<comment type="catalytic activity">
    <reaction evidence="9 12">
        <text>O-acetyl-L-serine + hydrogen sulfide = L-cysteine + acetate</text>
        <dbReference type="Rhea" id="RHEA:14829"/>
        <dbReference type="ChEBI" id="CHEBI:29919"/>
        <dbReference type="ChEBI" id="CHEBI:30089"/>
        <dbReference type="ChEBI" id="CHEBI:35235"/>
        <dbReference type="ChEBI" id="CHEBI:58340"/>
        <dbReference type="EC" id="2.5.1.47"/>
    </reaction>
</comment>
<feature type="binding site" evidence="10">
    <location>
        <position position="94"/>
    </location>
    <ligand>
        <name>pyridoxal 5'-phosphate</name>
        <dbReference type="ChEBI" id="CHEBI:597326"/>
    </ligand>
</feature>
<dbReference type="Pfam" id="PF00291">
    <property type="entry name" value="PALP"/>
    <property type="match status" value="1"/>
</dbReference>
<evidence type="ECO:0000256" key="2">
    <source>
        <dbReference type="ARBA" id="ARBA00004962"/>
    </source>
</evidence>
<comment type="cofactor">
    <cofactor evidence="1 10 12">
        <name>pyridoxal 5'-phosphate</name>
        <dbReference type="ChEBI" id="CHEBI:597326"/>
    </cofactor>
</comment>
<dbReference type="AlphaFoldDB" id="A0A2H5XAA3"/>
<evidence type="ECO:0000256" key="12">
    <source>
        <dbReference type="RuleBase" id="RU003985"/>
    </source>
</evidence>
<evidence type="ECO:0000256" key="11">
    <source>
        <dbReference type="PIRSR" id="PIRSR605856-51"/>
    </source>
</evidence>
<comment type="similarity">
    <text evidence="3 12">Belongs to the cysteine synthase/cystathionine beta-synthase family.</text>
</comment>
<dbReference type="InterPro" id="IPR036052">
    <property type="entry name" value="TrpB-like_PALP_sf"/>
</dbReference>
<evidence type="ECO:0000256" key="7">
    <source>
        <dbReference type="ARBA" id="ARBA00022898"/>
    </source>
</evidence>
<dbReference type="EC" id="2.5.1.47" evidence="4 12"/>
<feature type="modified residue" description="N6-(pyridoxal phosphate)lysine" evidence="11">
    <location>
        <position position="63"/>
    </location>
</feature>
<dbReference type="PANTHER" id="PTHR10314">
    <property type="entry name" value="CYSTATHIONINE BETA-SYNTHASE"/>
    <property type="match status" value="1"/>
</dbReference>
<dbReference type="InterPro" id="IPR001216">
    <property type="entry name" value="P-phosphate_BS"/>
</dbReference>
<evidence type="ECO:0000256" key="8">
    <source>
        <dbReference type="ARBA" id="ARBA00023192"/>
    </source>
</evidence>
<evidence type="ECO:0000256" key="4">
    <source>
        <dbReference type="ARBA" id="ARBA00012681"/>
    </source>
</evidence>
<feature type="binding site" evidence="10">
    <location>
        <begin position="198"/>
        <end position="202"/>
    </location>
    <ligand>
        <name>pyridoxal 5'-phosphate</name>
        <dbReference type="ChEBI" id="CHEBI:597326"/>
    </ligand>
</feature>
<evidence type="ECO:0000256" key="1">
    <source>
        <dbReference type="ARBA" id="ARBA00001933"/>
    </source>
</evidence>
<evidence type="ECO:0000313" key="15">
    <source>
        <dbReference type="Proteomes" id="UP000236173"/>
    </source>
</evidence>
<dbReference type="InterPro" id="IPR005859">
    <property type="entry name" value="CysK"/>
</dbReference>
<reference evidence="15" key="1">
    <citation type="submission" date="2017-09" db="EMBL/GenBank/DDBJ databases">
        <title>Metaegenomics of thermophilic ammonia-oxidizing enrichment culture.</title>
        <authorList>
            <person name="Kato S."/>
            <person name="Suzuki K."/>
        </authorList>
    </citation>
    <scope>NUCLEOTIDE SEQUENCE [LARGE SCALE GENOMIC DNA]</scope>
</reference>
<organism evidence="14 15">
    <name type="scientific">Candidatus Fervidibacter japonicus</name>
    <dbReference type="NCBI Taxonomy" id="2035412"/>
    <lineage>
        <taxon>Bacteria</taxon>
        <taxon>Candidatus Fervidibacterota</taxon>
        <taxon>Candidatus Fervidibacter</taxon>
    </lineage>
</organism>
<dbReference type="InterPro" id="IPR005856">
    <property type="entry name" value="Cys_synth"/>
</dbReference>
<dbReference type="EMBL" id="BEHT01000006">
    <property type="protein sequence ID" value="GBC98120.1"/>
    <property type="molecule type" value="Genomic_DNA"/>
</dbReference>
<dbReference type="PROSITE" id="PS00901">
    <property type="entry name" value="CYS_SYNTHASE"/>
    <property type="match status" value="1"/>
</dbReference>
<comment type="pathway">
    <text evidence="2">Amino-acid biosynthesis; L-cysteine biosynthesis; L-cysteine from L-serine: step 2/2.</text>
</comment>
<evidence type="ECO:0000256" key="9">
    <source>
        <dbReference type="ARBA" id="ARBA00047931"/>
    </source>
</evidence>
<proteinExistence type="inferred from homology"/>
<feature type="domain" description="Tryptophan synthase beta chain-like PALP" evidence="13">
    <location>
        <begin position="28"/>
        <end position="313"/>
    </location>
</feature>
<protein>
    <recommendedName>
        <fullName evidence="4 12">Cysteine synthase</fullName>
        <ecNumber evidence="4 12">2.5.1.47</ecNumber>
    </recommendedName>
</protein>
<dbReference type="FunFam" id="3.40.50.1100:FF:000067">
    <property type="entry name" value="Cysteine synthase"/>
    <property type="match status" value="1"/>
</dbReference>
<dbReference type="GO" id="GO:0005737">
    <property type="term" value="C:cytoplasm"/>
    <property type="evidence" value="ECO:0007669"/>
    <property type="project" value="UniProtKB-ARBA"/>
</dbReference>
<keyword evidence="8 12" id="KW-0198">Cysteine biosynthesis</keyword>
<evidence type="ECO:0000256" key="5">
    <source>
        <dbReference type="ARBA" id="ARBA00022605"/>
    </source>
</evidence>
<dbReference type="SUPFAM" id="SSF53686">
    <property type="entry name" value="Tryptophan synthase beta subunit-like PLP-dependent enzymes"/>
    <property type="match status" value="1"/>
</dbReference>
<evidence type="ECO:0000259" key="13">
    <source>
        <dbReference type="Pfam" id="PF00291"/>
    </source>
</evidence>
<keyword evidence="7 10" id="KW-0663">Pyridoxal phosphate</keyword>
<keyword evidence="5 12" id="KW-0028">Amino-acid biosynthesis</keyword>
<dbReference type="NCBIfam" id="TIGR01136">
    <property type="entry name" value="cysKM"/>
    <property type="match status" value="1"/>
</dbReference>
<dbReference type="GO" id="GO:0006535">
    <property type="term" value="P:cysteine biosynthetic process from serine"/>
    <property type="evidence" value="ECO:0007669"/>
    <property type="project" value="UniProtKB-UniRule"/>
</dbReference>
<keyword evidence="6 12" id="KW-0808">Transferase</keyword>
<comment type="caution">
    <text evidence="14">The sequence shown here is derived from an EMBL/GenBank/DDBJ whole genome shotgun (WGS) entry which is preliminary data.</text>
</comment>
<dbReference type="CDD" id="cd01561">
    <property type="entry name" value="CBS_like"/>
    <property type="match status" value="1"/>
</dbReference>